<dbReference type="PANTHER" id="PTHR11596:SF5">
    <property type="entry name" value="ALKALINE PHOSPHATASE"/>
    <property type="match status" value="1"/>
</dbReference>
<dbReference type="OrthoDB" id="9794455at2"/>
<dbReference type="Gene3D" id="1.10.60.40">
    <property type="match status" value="1"/>
</dbReference>
<evidence type="ECO:0000256" key="2">
    <source>
        <dbReference type="ARBA" id="ARBA00022553"/>
    </source>
</evidence>
<evidence type="ECO:0000256" key="5">
    <source>
        <dbReference type="ARBA" id="ARBA00022833"/>
    </source>
</evidence>
<feature type="binding site" evidence="8">
    <location>
        <position position="49"/>
    </location>
    <ligand>
        <name>Mg(2+)</name>
        <dbReference type="ChEBI" id="CHEBI:18420"/>
    </ligand>
</feature>
<feature type="binding site" evidence="8">
    <location>
        <position position="427"/>
    </location>
    <ligand>
        <name>Zn(2+)</name>
        <dbReference type="ChEBI" id="CHEBI:29105"/>
        <label>2</label>
    </ligand>
</feature>
<dbReference type="InterPro" id="IPR017850">
    <property type="entry name" value="Alkaline_phosphatase_core_sf"/>
</dbReference>
<evidence type="ECO:0000256" key="6">
    <source>
        <dbReference type="ARBA" id="ARBA00022842"/>
    </source>
</evidence>
<keyword evidence="5 8" id="KW-0862">Zinc</keyword>
<name>A0A6L3VA40_9BACI</name>
<accession>A0A6L3VA40</accession>
<dbReference type="InterPro" id="IPR018299">
    <property type="entry name" value="Alkaline_phosphatase_AS"/>
</dbReference>
<evidence type="ECO:0000256" key="9">
    <source>
        <dbReference type="RuleBase" id="RU003946"/>
    </source>
</evidence>
<evidence type="ECO:0000256" key="7">
    <source>
        <dbReference type="PIRSR" id="PIRSR601952-1"/>
    </source>
</evidence>
<gene>
    <name evidence="10" type="ORF">F7731_02655</name>
</gene>
<dbReference type="InterPro" id="IPR001952">
    <property type="entry name" value="Alkaline_phosphatase"/>
</dbReference>
<dbReference type="Proteomes" id="UP000481030">
    <property type="component" value="Unassembled WGS sequence"/>
</dbReference>
<reference evidence="10 11" key="1">
    <citation type="journal article" date="2016" name="Antonie Van Leeuwenhoek">
        <title>Bacillus depressus sp. nov., isolated from soil of a sunflower field.</title>
        <authorList>
            <person name="Wei X."/>
            <person name="Xin D."/>
            <person name="Xin Y."/>
            <person name="Zhang H."/>
            <person name="Wang T."/>
            <person name="Zhang J."/>
        </authorList>
    </citation>
    <scope>NUCLEOTIDE SEQUENCE [LARGE SCALE GENOMIC DNA]</scope>
    <source>
        <strain evidence="10 11">BZ1</strain>
    </source>
</reference>
<dbReference type="PROSITE" id="PS00123">
    <property type="entry name" value="ALKALINE_PHOSPHATASE"/>
    <property type="match status" value="1"/>
</dbReference>
<evidence type="ECO:0000256" key="4">
    <source>
        <dbReference type="ARBA" id="ARBA00022801"/>
    </source>
</evidence>
<sequence>MKKIKIYLFLIIFLLGIGFFSMTYAEEIEHRHTVGNESTPKNVIVMIGDGMGVGQIELARQMEYGKEGRLFLESLPYVSFVHTYSADHAVTDSAAGGTALAIGKKTNNGMIGVTPDGQEADSILDVFKKNGKKTGVISTNTVTDATPAAFTASVNNRWTGQNDIARQQLKNKVDVLLGGGADFFRPHHQHGKDLIKEAMHNGYTFVSNRNELLSAKGKKLLGLFHPSYMNFKLDRHLLKSQEPSLKEMTEKAIEFLAEDEKGFFLMAEGARIDHAAHAADLTSIWKEVIEFDHAVKYAVEWAKKDGNTLVIVVADHETMGISATEPLNIAGLKEVKATPSFMVSKFKKMPESSMFEPKSVKAIVKQYTNIDLTDKEIKRFNERVMNVQEVVYKEHHAAWELGSLIAKHHYAGIVDKRIRSISSTGGHTANPIPLFAFGKGANTFHGVLDNTDVPKKIAELMGYDF</sequence>
<comment type="cofactor">
    <cofactor evidence="8">
        <name>Mg(2+)</name>
        <dbReference type="ChEBI" id="CHEBI:18420"/>
    </cofactor>
    <text evidence="8">Binds 1 Mg(2+) ion.</text>
</comment>
<feature type="binding site" evidence="8">
    <location>
        <position position="315"/>
    </location>
    <ligand>
        <name>Zn(2+)</name>
        <dbReference type="ChEBI" id="CHEBI:29105"/>
        <label>2</label>
    </ligand>
</feature>
<dbReference type="GO" id="GO:0046872">
    <property type="term" value="F:metal ion binding"/>
    <property type="evidence" value="ECO:0007669"/>
    <property type="project" value="UniProtKB-KW"/>
</dbReference>
<feature type="binding site" evidence="8">
    <location>
        <position position="268"/>
    </location>
    <ligand>
        <name>Mg(2+)</name>
        <dbReference type="ChEBI" id="CHEBI:18420"/>
    </ligand>
</feature>
<evidence type="ECO:0000313" key="10">
    <source>
        <dbReference type="EMBL" id="KAB2338480.1"/>
    </source>
</evidence>
<feature type="binding site" evidence="8">
    <location>
        <position position="146"/>
    </location>
    <ligand>
        <name>Mg(2+)</name>
        <dbReference type="ChEBI" id="CHEBI:18420"/>
    </ligand>
</feature>
<feature type="binding site" evidence="8">
    <location>
        <position position="273"/>
    </location>
    <ligand>
        <name>Zn(2+)</name>
        <dbReference type="ChEBI" id="CHEBI:29105"/>
        <label>2</label>
    </ligand>
</feature>
<feature type="binding site" evidence="8">
    <location>
        <position position="49"/>
    </location>
    <ligand>
        <name>Zn(2+)</name>
        <dbReference type="ChEBI" id="CHEBI:29105"/>
        <label>2</label>
    </ligand>
</feature>
<dbReference type="CDD" id="cd16012">
    <property type="entry name" value="ALP"/>
    <property type="match status" value="1"/>
</dbReference>
<comment type="caution">
    <text evidence="10">The sequence shown here is derived from an EMBL/GenBank/DDBJ whole genome shotgun (WGS) entry which is preliminary data.</text>
</comment>
<evidence type="ECO:0000313" key="11">
    <source>
        <dbReference type="Proteomes" id="UP000481030"/>
    </source>
</evidence>
<evidence type="ECO:0000256" key="1">
    <source>
        <dbReference type="ARBA" id="ARBA00005984"/>
    </source>
</evidence>
<dbReference type="Gene3D" id="3.40.720.10">
    <property type="entry name" value="Alkaline Phosphatase, subunit A"/>
    <property type="match status" value="1"/>
</dbReference>
<evidence type="ECO:0000256" key="8">
    <source>
        <dbReference type="PIRSR" id="PIRSR601952-2"/>
    </source>
</evidence>
<feature type="active site" description="Phosphoserine intermediate" evidence="7">
    <location>
        <position position="93"/>
    </location>
</feature>
<protein>
    <submittedName>
        <fullName evidence="10">Alkaline phosphatase</fullName>
    </submittedName>
</protein>
<evidence type="ECO:0000256" key="3">
    <source>
        <dbReference type="ARBA" id="ARBA00022723"/>
    </source>
</evidence>
<keyword evidence="4" id="KW-0378">Hydrolase</keyword>
<dbReference type="AlphaFoldDB" id="A0A6L3VA40"/>
<comment type="similarity">
    <text evidence="1 9">Belongs to the alkaline phosphatase family.</text>
</comment>
<comment type="cofactor">
    <cofactor evidence="8">
        <name>Zn(2+)</name>
        <dbReference type="ChEBI" id="CHEBI:29105"/>
    </cofactor>
    <text evidence="8">Binds 2 Zn(2+) ions.</text>
</comment>
<feature type="binding site" evidence="8">
    <location>
        <position position="277"/>
    </location>
    <ligand>
        <name>Zn(2+)</name>
        <dbReference type="ChEBI" id="CHEBI:29105"/>
        <label>2</label>
    </ligand>
</feature>
<organism evidence="10 11">
    <name type="scientific">Cytobacillus depressus</name>
    <dbReference type="NCBI Taxonomy" id="1602942"/>
    <lineage>
        <taxon>Bacteria</taxon>
        <taxon>Bacillati</taxon>
        <taxon>Bacillota</taxon>
        <taxon>Bacilli</taxon>
        <taxon>Bacillales</taxon>
        <taxon>Bacillaceae</taxon>
        <taxon>Cytobacillus</taxon>
    </lineage>
</organism>
<keyword evidence="3 8" id="KW-0479">Metal-binding</keyword>
<keyword evidence="6 8" id="KW-0460">Magnesium</keyword>
<dbReference type="EMBL" id="WBOS01000001">
    <property type="protein sequence ID" value="KAB2338480.1"/>
    <property type="molecule type" value="Genomic_DNA"/>
</dbReference>
<dbReference type="SUPFAM" id="SSF53649">
    <property type="entry name" value="Alkaline phosphatase-like"/>
    <property type="match status" value="1"/>
</dbReference>
<keyword evidence="11" id="KW-1185">Reference proteome</keyword>
<feature type="binding site" evidence="8">
    <location>
        <position position="316"/>
    </location>
    <ligand>
        <name>Zn(2+)</name>
        <dbReference type="ChEBI" id="CHEBI:29105"/>
        <label>2</label>
    </ligand>
</feature>
<proteinExistence type="inferred from homology"/>
<feature type="binding site" evidence="8">
    <location>
        <position position="144"/>
    </location>
    <ligand>
        <name>Mg(2+)</name>
        <dbReference type="ChEBI" id="CHEBI:18420"/>
    </ligand>
</feature>
<dbReference type="SMART" id="SM00098">
    <property type="entry name" value="alkPPc"/>
    <property type="match status" value="1"/>
</dbReference>
<dbReference type="GO" id="GO:0004035">
    <property type="term" value="F:alkaline phosphatase activity"/>
    <property type="evidence" value="ECO:0007669"/>
    <property type="project" value="TreeGrafter"/>
</dbReference>
<dbReference type="PRINTS" id="PR00113">
    <property type="entry name" value="ALKPHPHTASE"/>
</dbReference>
<dbReference type="PANTHER" id="PTHR11596">
    <property type="entry name" value="ALKALINE PHOSPHATASE"/>
    <property type="match status" value="1"/>
</dbReference>
<dbReference type="Pfam" id="PF00245">
    <property type="entry name" value="Alk_phosphatase"/>
    <property type="match status" value="1"/>
</dbReference>
<keyword evidence="2" id="KW-0597">Phosphoprotein</keyword>
<dbReference type="RefSeq" id="WP_151533219.1">
    <property type="nucleotide sequence ID" value="NZ_WBOS01000001.1"/>
</dbReference>